<accession>A0AAE3XPS6</accession>
<name>A0AAE3XPS6_9BACT</name>
<gene>
    <name evidence="1" type="ORF">HNQ88_002853</name>
</gene>
<organism evidence="1 2">
    <name type="scientific">Aureibacter tunicatorum</name>
    <dbReference type="NCBI Taxonomy" id="866807"/>
    <lineage>
        <taxon>Bacteria</taxon>
        <taxon>Pseudomonadati</taxon>
        <taxon>Bacteroidota</taxon>
        <taxon>Cytophagia</taxon>
        <taxon>Cytophagales</taxon>
        <taxon>Persicobacteraceae</taxon>
        <taxon>Aureibacter</taxon>
    </lineage>
</organism>
<sequence length="75" mass="8781">MSPLQLETILRSKLKSSSDISLQSIPTLFLEIPPHDNLEIEHNHFLFLNNDKLWRKKHYLTSPQSLNPFLLNLSK</sequence>
<reference evidence="1" key="1">
    <citation type="submission" date="2023-07" db="EMBL/GenBank/DDBJ databases">
        <title>Genomic Encyclopedia of Type Strains, Phase IV (KMG-IV): sequencing the most valuable type-strain genomes for metagenomic binning, comparative biology and taxonomic classification.</title>
        <authorList>
            <person name="Goeker M."/>
        </authorList>
    </citation>
    <scope>NUCLEOTIDE SEQUENCE</scope>
    <source>
        <strain evidence="1">DSM 26174</strain>
    </source>
</reference>
<protein>
    <submittedName>
        <fullName evidence="1">Uncharacterized protein</fullName>
    </submittedName>
</protein>
<dbReference type="AlphaFoldDB" id="A0AAE3XPS6"/>
<dbReference type="EMBL" id="JAVDQD010000003">
    <property type="protein sequence ID" value="MDR6239805.1"/>
    <property type="molecule type" value="Genomic_DNA"/>
</dbReference>
<dbReference type="Proteomes" id="UP001185092">
    <property type="component" value="Unassembled WGS sequence"/>
</dbReference>
<evidence type="ECO:0000313" key="2">
    <source>
        <dbReference type="Proteomes" id="UP001185092"/>
    </source>
</evidence>
<comment type="caution">
    <text evidence="1">The sequence shown here is derived from an EMBL/GenBank/DDBJ whole genome shotgun (WGS) entry which is preliminary data.</text>
</comment>
<proteinExistence type="predicted"/>
<keyword evidence="2" id="KW-1185">Reference proteome</keyword>
<evidence type="ECO:0000313" key="1">
    <source>
        <dbReference type="EMBL" id="MDR6239805.1"/>
    </source>
</evidence>